<evidence type="ECO:0000313" key="2">
    <source>
        <dbReference type="EMBL" id="CAK7905752.1"/>
    </source>
</evidence>
<dbReference type="EMBL" id="CAKLBY020000030">
    <property type="protein sequence ID" value="CAK7905752.1"/>
    <property type="molecule type" value="Genomic_DNA"/>
</dbReference>
<name>A0AAV1T6A6_9STRA</name>
<dbReference type="Proteomes" id="UP001162060">
    <property type="component" value="Unassembled WGS sequence"/>
</dbReference>
<evidence type="ECO:0000256" key="1">
    <source>
        <dbReference type="SAM" id="MobiDB-lite"/>
    </source>
</evidence>
<proteinExistence type="predicted"/>
<evidence type="ECO:0008006" key="4">
    <source>
        <dbReference type="Google" id="ProtNLM"/>
    </source>
</evidence>
<sequence>MKNNSAALSTSCSASSSQHRNRSLASDNDTTAHQHGANADEPEHDMFGDWNLNTLMVFMLLLHFMQYAMRQPCGC</sequence>
<evidence type="ECO:0000313" key="3">
    <source>
        <dbReference type="Proteomes" id="UP001162060"/>
    </source>
</evidence>
<accession>A0AAV1T6A6</accession>
<dbReference type="AlphaFoldDB" id="A0AAV1T6A6"/>
<feature type="compositionally biased region" description="Polar residues" evidence="1">
    <location>
        <begin position="23"/>
        <end position="33"/>
    </location>
</feature>
<organism evidence="2 3">
    <name type="scientific">Peronospora matthiolae</name>
    <dbReference type="NCBI Taxonomy" id="2874970"/>
    <lineage>
        <taxon>Eukaryota</taxon>
        <taxon>Sar</taxon>
        <taxon>Stramenopiles</taxon>
        <taxon>Oomycota</taxon>
        <taxon>Peronosporomycetes</taxon>
        <taxon>Peronosporales</taxon>
        <taxon>Peronosporaceae</taxon>
        <taxon>Peronospora</taxon>
    </lineage>
</organism>
<protein>
    <recommendedName>
        <fullName evidence="4">Copper transporter</fullName>
    </recommendedName>
</protein>
<reference evidence="2" key="1">
    <citation type="submission" date="2024-01" db="EMBL/GenBank/DDBJ databases">
        <authorList>
            <person name="Webb A."/>
        </authorList>
    </citation>
    <scope>NUCLEOTIDE SEQUENCE</scope>
    <source>
        <strain evidence="2">Pm1</strain>
    </source>
</reference>
<gene>
    <name evidence="2" type="ORF">PM001_LOCUS3171</name>
</gene>
<feature type="region of interest" description="Disordered" evidence="1">
    <location>
        <begin position="1"/>
        <end position="44"/>
    </location>
</feature>
<feature type="compositionally biased region" description="Low complexity" evidence="1">
    <location>
        <begin position="1"/>
        <end position="17"/>
    </location>
</feature>
<comment type="caution">
    <text evidence="2">The sequence shown here is derived from an EMBL/GenBank/DDBJ whole genome shotgun (WGS) entry which is preliminary data.</text>
</comment>